<dbReference type="InParanoid" id="A0A2T0GUQ8"/>
<dbReference type="EMBL" id="PVSR01000024">
    <property type="protein sequence ID" value="PRW62855.1"/>
    <property type="molecule type" value="Genomic_DNA"/>
</dbReference>
<feature type="domain" description="Glycosyl transferase family 1" evidence="3">
    <location>
        <begin position="186"/>
        <end position="349"/>
    </location>
</feature>
<protein>
    <submittedName>
        <fullName evidence="5">Glycosyltransferase family 1 protein</fullName>
    </submittedName>
</protein>
<dbReference type="PANTHER" id="PTHR12526">
    <property type="entry name" value="GLYCOSYLTRANSFERASE"/>
    <property type="match status" value="1"/>
</dbReference>
<dbReference type="Gene3D" id="3.40.50.2000">
    <property type="entry name" value="Glycogen Phosphorylase B"/>
    <property type="match status" value="2"/>
</dbReference>
<reference evidence="5 6" key="1">
    <citation type="submission" date="2018-03" db="EMBL/GenBank/DDBJ databases">
        <title>Actinopolyspora mortivallis from Sahara, screening for active biomolecules.</title>
        <authorList>
            <person name="Selama O."/>
            <person name="Wellington E.M.H."/>
            <person name="Hacene H."/>
        </authorList>
    </citation>
    <scope>NUCLEOTIDE SEQUENCE [LARGE SCALE GENOMIC DNA]</scope>
    <source>
        <strain evidence="5 6">M5A</strain>
    </source>
</reference>
<dbReference type="GO" id="GO:0016757">
    <property type="term" value="F:glycosyltransferase activity"/>
    <property type="evidence" value="ECO:0007669"/>
    <property type="project" value="UniProtKB-KW"/>
</dbReference>
<dbReference type="InterPro" id="IPR028098">
    <property type="entry name" value="Glyco_trans_4-like_N"/>
</dbReference>
<proteinExistence type="predicted"/>
<dbReference type="InterPro" id="IPR001296">
    <property type="entry name" value="Glyco_trans_1"/>
</dbReference>
<keyword evidence="2 5" id="KW-0808">Transferase</keyword>
<comment type="caution">
    <text evidence="5">The sequence shown here is derived from an EMBL/GenBank/DDBJ whole genome shotgun (WGS) entry which is preliminary data.</text>
</comment>
<keyword evidence="6" id="KW-1185">Reference proteome</keyword>
<sequence length="377" mass="41119">MFMVITRLDGGAGVVALRSAVELLARSHAVTIVAGVEGGLLERARRAGVPTVVEPSLCRPIRPWRDLTALFRLTRLFLRERVDVVHTHTAKAGAVGRLAARLAGVPRVVHTYHGFPFHPFQPGFVRESYVRIERLLGPLTDTVLCVGKSVTAEAVERGLVPPGRARTVGVPVSREVPCADAVTRARARRELGVAEHGLLVGAVGRLTYQKAPEHFVTALRLLSERHEVRGVWVGDGELRGSVAALARRELGDGLLLTGEREDVLRLLPAFDVFVLPSRYEGLPLALVEAMWCGLPVVATAVNAVPDLVVPPDTGLLVPPERPDALAAAVSELLESPVRRARTGEAARRRIDERFDLAAHCDETERAYRLEHDEHRAK</sequence>
<evidence type="ECO:0000259" key="4">
    <source>
        <dbReference type="Pfam" id="PF13439"/>
    </source>
</evidence>
<evidence type="ECO:0000256" key="1">
    <source>
        <dbReference type="ARBA" id="ARBA00022676"/>
    </source>
</evidence>
<organism evidence="5 6">
    <name type="scientific">Actinopolyspora mortivallis</name>
    <dbReference type="NCBI Taxonomy" id="33906"/>
    <lineage>
        <taxon>Bacteria</taxon>
        <taxon>Bacillati</taxon>
        <taxon>Actinomycetota</taxon>
        <taxon>Actinomycetes</taxon>
        <taxon>Actinopolysporales</taxon>
        <taxon>Actinopolysporaceae</taxon>
        <taxon>Actinopolyspora</taxon>
    </lineage>
</organism>
<evidence type="ECO:0000313" key="5">
    <source>
        <dbReference type="EMBL" id="PRW62855.1"/>
    </source>
</evidence>
<dbReference type="SUPFAM" id="SSF53756">
    <property type="entry name" value="UDP-Glycosyltransferase/glycogen phosphorylase"/>
    <property type="match status" value="1"/>
</dbReference>
<dbReference type="AlphaFoldDB" id="A0A2T0GUQ8"/>
<evidence type="ECO:0000259" key="3">
    <source>
        <dbReference type="Pfam" id="PF00534"/>
    </source>
</evidence>
<evidence type="ECO:0000313" key="6">
    <source>
        <dbReference type="Proteomes" id="UP000239352"/>
    </source>
</evidence>
<evidence type="ECO:0000256" key="2">
    <source>
        <dbReference type="ARBA" id="ARBA00022679"/>
    </source>
</evidence>
<dbReference type="CDD" id="cd03808">
    <property type="entry name" value="GT4_CapM-like"/>
    <property type="match status" value="1"/>
</dbReference>
<dbReference type="PANTHER" id="PTHR12526:SF510">
    <property type="entry name" value="D-INOSITOL 3-PHOSPHATE GLYCOSYLTRANSFERASE"/>
    <property type="match status" value="1"/>
</dbReference>
<feature type="domain" description="Glycosyltransferase subfamily 4-like N-terminal" evidence="4">
    <location>
        <begin position="10"/>
        <end position="168"/>
    </location>
</feature>
<dbReference type="Pfam" id="PF13439">
    <property type="entry name" value="Glyco_transf_4"/>
    <property type="match status" value="1"/>
</dbReference>
<name>A0A2T0GUQ8_ACTMO</name>
<accession>A0A2T0GUQ8</accession>
<dbReference type="Pfam" id="PF00534">
    <property type="entry name" value="Glycos_transf_1"/>
    <property type="match status" value="1"/>
</dbReference>
<keyword evidence="1" id="KW-0328">Glycosyltransferase</keyword>
<dbReference type="Proteomes" id="UP000239352">
    <property type="component" value="Unassembled WGS sequence"/>
</dbReference>
<gene>
    <name evidence="5" type="ORF">CEP50_13320</name>
</gene>
<dbReference type="STRING" id="1050202.GCA_000384035_01926"/>